<comment type="similarity">
    <text evidence="2 6">Belongs to the pseudouridine synthase RluA family.</text>
</comment>
<protein>
    <recommendedName>
        <fullName evidence="6">Pseudouridine synthase</fullName>
        <ecNumber evidence="6">5.4.99.-</ecNumber>
    </recommendedName>
</protein>
<dbReference type="STRING" id="84724.SAMN04488564_105401"/>
<dbReference type="InterPro" id="IPR050188">
    <property type="entry name" value="RluA_PseudoU_synthase"/>
</dbReference>
<dbReference type="PROSITE" id="PS50889">
    <property type="entry name" value="S4"/>
    <property type="match status" value="1"/>
</dbReference>
<dbReference type="InterPro" id="IPR036986">
    <property type="entry name" value="S4_RNA-bd_sf"/>
</dbReference>
<reference evidence="9" key="1">
    <citation type="submission" date="2016-10" db="EMBL/GenBank/DDBJ databases">
        <authorList>
            <person name="Varghese N."/>
            <person name="Submissions S."/>
        </authorList>
    </citation>
    <scope>NUCLEOTIDE SEQUENCE [LARGE SCALE GENOMIC DNA]</scope>
    <source>
        <strain evidence="9">DSM 44232</strain>
    </source>
</reference>
<dbReference type="InterPro" id="IPR006224">
    <property type="entry name" value="PsdUridine_synth_RluA-like_CS"/>
</dbReference>
<keyword evidence="9" id="KW-1185">Reference proteome</keyword>
<dbReference type="GO" id="GO:0003723">
    <property type="term" value="F:RNA binding"/>
    <property type="evidence" value="ECO:0007669"/>
    <property type="project" value="UniProtKB-KW"/>
</dbReference>
<organism evidence="8 9">
    <name type="scientific">Lentzea waywayandensis</name>
    <dbReference type="NCBI Taxonomy" id="84724"/>
    <lineage>
        <taxon>Bacteria</taxon>
        <taxon>Bacillati</taxon>
        <taxon>Actinomycetota</taxon>
        <taxon>Actinomycetes</taxon>
        <taxon>Pseudonocardiales</taxon>
        <taxon>Pseudonocardiaceae</taxon>
        <taxon>Lentzea</taxon>
    </lineage>
</organism>
<evidence type="ECO:0000259" key="7">
    <source>
        <dbReference type="Pfam" id="PF00849"/>
    </source>
</evidence>
<evidence type="ECO:0000256" key="2">
    <source>
        <dbReference type="ARBA" id="ARBA00010876"/>
    </source>
</evidence>
<dbReference type="NCBIfam" id="TIGR00005">
    <property type="entry name" value="rluA_subfam"/>
    <property type="match status" value="1"/>
</dbReference>
<dbReference type="GO" id="GO:0009982">
    <property type="term" value="F:pseudouridine synthase activity"/>
    <property type="evidence" value="ECO:0007669"/>
    <property type="project" value="InterPro"/>
</dbReference>
<dbReference type="InterPro" id="IPR006225">
    <property type="entry name" value="PsdUridine_synth_RluC/D"/>
</dbReference>
<dbReference type="PANTHER" id="PTHR21600">
    <property type="entry name" value="MITOCHONDRIAL RNA PSEUDOURIDINE SYNTHASE"/>
    <property type="match status" value="1"/>
</dbReference>
<keyword evidence="5" id="KW-0694">RNA-binding</keyword>
<keyword evidence="3 6" id="KW-0413">Isomerase</keyword>
<gene>
    <name evidence="8" type="ORF">SAMN04488564_105401</name>
</gene>
<dbReference type="AlphaFoldDB" id="A0A1I6ETN9"/>
<comment type="function">
    <text evidence="6">Responsible for synthesis of pseudouridine from uracil.</text>
</comment>
<sequence>MSGYRTLPIPDGLDGMRVDAGLAKLLGLSRTVVAAIADSDEVLVDGRVVGKSDRLTAGSMLEITLPAPPQPVTVQAIPVEGMVIIHEDDDIIVIDKPVGVAVHPSPGWTGPTVVGGLLASGHRVATSGAAERQGVVHRLDVGTTGVMVVAKSESAYSALKHAFKERTVDKVYHAIVQGHPDPIKGTIDAPIDRHPKHDYKFAVMQDGKPSITHYEVMEAFRAASLVEVHLETGRTHQIRVHFSALHHPCVGDLTYGADPTLSKRLGVTRQWLHARQLGFHHPADGQWVSFTSEYPDDLSAALEKLRDEG</sequence>
<dbReference type="EC" id="5.4.99.-" evidence="6"/>
<comment type="catalytic activity">
    <reaction evidence="1 6">
        <text>a uridine in RNA = a pseudouridine in RNA</text>
        <dbReference type="Rhea" id="RHEA:48348"/>
        <dbReference type="Rhea" id="RHEA-COMP:12068"/>
        <dbReference type="Rhea" id="RHEA-COMP:12069"/>
        <dbReference type="ChEBI" id="CHEBI:65314"/>
        <dbReference type="ChEBI" id="CHEBI:65315"/>
    </reaction>
</comment>
<evidence type="ECO:0000313" key="9">
    <source>
        <dbReference type="Proteomes" id="UP000198583"/>
    </source>
</evidence>
<dbReference type="Gene3D" id="3.30.2350.10">
    <property type="entry name" value="Pseudouridine synthase"/>
    <property type="match status" value="1"/>
</dbReference>
<dbReference type="GO" id="GO:0000455">
    <property type="term" value="P:enzyme-directed rRNA pseudouridine synthesis"/>
    <property type="evidence" value="ECO:0007669"/>
    <property type="project" value="TreeGrafter"/>
</dbReference>
<evidence type="ECO:0000313" key="8">
    <source>
        <dbReference type="EMBL" id="SFR20957.1"/>
    </source>
</evidence>
<proteinExistence type="inferred from homology"/>
<dbReference type="InterPro" id="IPR006145">
    <property type="entry name" value="PsdUridine_synth_RsuA/RluA"/>
</dbReference>
<dbReference type="GO" id="GO:0140098">
    <property type="term" value="F:catalytic activity, acting on RNA"/>
    <property type="evidence" value="ECO:0007669"/>
    <property type="project" value="UniProtKB-ARBA"/>
</dbReference>
<feature type="domain" description="Pseudouridine synthase RsuA/RluA-like" evidence="7">
    <location>
        <begin position="90"/>
        <end position="244"/>
    </location>
</feature>
<dbReference type="CDD" id="cd00165">
    <property type="entry name" value="S4"/>
    <property type="match status" value="1"/>
</dbReference>
<name>A0A1I6ETN9_9PSEU</name>
<accession>A0A1I6ETN9</accession>
<dbReference type="Gene3D" id="3.10.290.10">
    <property type="entry name" value="RNA-binding S4 domain"/>
    <property type="match status" value="1"/>
</dbReference>
<evidence type="ECO:0000256" key="4">
    <source>
        <dbReference type="PIRSR" id="PIRSR606225-1"/>
    </source>
</evidence>
<dbReference type="CDD" id="cd02869">
    <property type="entry name" value="PseudoU_synth_RluA_like"/>
    <property type="match status" value="1"/>
</dbReference>
<dbReference type="PROSITE" id="PS01129">
    <property type="entry name" value="PSI_RLU"/>
    <property type="match status" value="1"/>
</dbReference>
<evidence type="ECO:0000256" key="6">
    <source>
        <dbReference type="RuleBase" id="RU362028"/>
    </source>
</evidence>
<evidence type="ECO:0000256" key="5">
    <source>
        <dbReference type="PROSITE-ProRule" id="PRU00182"/>
    </source>
</evidence>
<evidence type="ECO:0000256" key="3">
    <source>
        <dbReference type="ARBA" id="ARBA00023235"/>
    </source>
</evidence>
<dbReference type="SUPFAM" id="SSF55174">
    <property type="entry name" value="Alpha-L RNA-binding motif"/>
    <property type="match status" value="1"/>
</dbReference>
<dbReference type="SUPFAM" id="SSF55120">
    <property type="entry name" value="Pseudouridine synthase"/>
    <property type="match status" value="1"/>
</dbReference>
<feature type="active site" evidence="4">
    <location>
        <position position="140"/>
    </location>
</feature>
<dbReference type="PANTHER" id="PTHR21600:SF44">
    <property type="entry name" value="RIBOSOMAL LARGE SUBUNIT PSEUDOURIDINE SYNTHASE D"/>
    <property type="match status" value="1"/>
</dbReference>
<dbReference type="Proteomes" id="UP000198583">
    <property type="component" value="Unassembled WGS sequence"/>
</dbReference>
<dbReference type="EMBL" id="FOYL01000005">
    <property type="protein sequence ID" value="SFR20957.1"/>
    <property type="molecule type" value="Genomic_DNA"/>
</dbReference>
<dbReference type="InterPro" id="IPR020103">
    <property type="entry name" value="PsdUridine_synth_cat_dom_sf"/>
</dbReference>
<dbReference type="Pfam" id="PF00849">
    <property type="entry name" value="PseudoU_synth_2"/>
    <property type="match status" value="1"/>
</dbReference>
<evidence type="ECO:0000256" key="1">
    <source>
        <dbReference type="ARBA" id="ARBA00000073"/>
    </source>
</evidence>